<dbReference type="STRING" id="35760.BCHO_1091"/>
<dbReference type="OrthoDB" id="9776868at2"/>
<name>A0A087AFQ5_9BIFI</name>
<evidence type="ECO:0000259" key="3">
    <source>
        <dbReference type="Pfam" id="PF03435"/>
    </source>
</evidence>
<dbReference type="GO" id="GO:0009073">
    <property type="term" value="P:aromatic amino acid family biosynthetic process"/>
    <property type="evidence" value="ECO:0007669"/>
    <property type="project" value="UniProtKB-KW"/>
</dbReference>
<dbReference type="InterPro" id="IPR013708">
    <property type="entry name" value="Shikimate_DH-bd_N"/>
</dbReference>
<dbReference type="Proteomes" id="UP000028995">
    <property type="component" value="Unassembled WGS sequence"/>
</dbReference>
<dbReference type="GO" id="GO:0004764">
    <property type="term" value="F:shikimate 3-dehydrogenase (NADP+) activity"/>
    <property type="evidence" value="ECO:0007669"/>
    <property type="project" value="UniProtKB-EC"/>
</dbReference>
<dbReference type="GO" id="GO:0009423">
    <property type="term" value="P:chorismate biosynthetic process"/>
    <property type="evidence" value="ECO:0007669"/>
    <property type="project" value="TreeGrafter"/>
</dbReference>
<comment type="caution">
    <text evidence="5">The sequence shown here is derived from an EMBL/GenBank/DDBJ whole genome shotgun (WGS) entry which is preliminary data.</text>
</comment>
<dbReference type="RefSeq" id="WP_024541326.1">
    <property type="nucleotide sequence ID" value="NZ_JGYU01000004.1"/>
</dbReference>
<feature type="domain" description="Shikimate dehydrogenase substrate binding N-terminal" evidence="4">
    <location>
        <begin position="10"/>
        <end position="91"/>
    </location>
</feature>
<keyword evidence="2" id="KW-0028">Amino-acid biosynthesis</keyword>
<accession>A0A087AFQ5</accession>
<dbReference type="InterPro" id="IPR046346">
    <property type="entry name" value="Aminoacid_DH-like_N_sf"/>
</dbReference>
<evidence type="ECO:0000256" key="2">
    <source>
        <dbReference type="ARBA" id="ARBA00023141"/>
    </source>
</evidence>
<comment type="pathway">
    <text evidence="1">Metabolic intermediate biosynthesis; chorismate biosynthesis; chorismate from D-erythrose 4-phosphate and phosphoenolpyruvate: step 4/7.</text>
</comment>
<gene>
    <name evidence="5" type="ORF">BCHO_1091</name>
</gene>
<dbReference type="AlphaFoldDB" id="A0A087AFQ5"/>
<dbReference type="Gene3D" id="3.40.50.10860">
    <property type="entry name" value="Leucine Dehydrogenase, chain A, domain 1"/>
    <property type="match status" value="1"/>
</dbReference>
<keyword evidence="2" id="KW-0057">Aromatic amino acid biosynthesis</keyword>
<reference evidence="5 6" key="1">
    <citation type="submission" date="2014-03" db="EMBL/GenBank/DDBJ databases">
        <title>Genomics of Bifidobacteria.</title>
        <authorList>
            <person name="Ventura M."/>
            <person name="Milani C."/>
            <person name="Lugli G.A."/>
        </authorList>
    </citation>
    <scope>NUCLEOTIDE SEQUENCE [LARGE SCALE GENOMIC DNA]</scope>
    <source>
        <strain evidence="5 6">LMG 10510</strain>
    </source>
</reference>
<proteinExistence type="predicted"/>
<evidence type="ECO:0000313" key="6">
    <source>
        <dbReference type="Proteomes" id="UP000028995"/>
    </source>
</evidence>
<dbReference type="InterPro" id="IPR022893">
    <property type="entry name" value="Shikimate_DH_fam"/>
</dbReference>
<dbReference type="InterPro" id="IPR036291">
    <property type="entry name" value="NAD(P)-bd_dom_sf"/>
</dbReference>
<dbReference type="EC" id="1.1.1.25" evidence="5"/>
<dbReference type="SUPFAM" id="SSF53223">
    <property type="entry name" value="Aminoacid dehydrogenase-like, N-terminal domain"/>
    <property type="match status" value="1"/>
</dbReference>
<dbReference type="InterPro" id="IPR005097">
    <property type="entry name" value="Sacchrp_dh_NADP-bd"/>
</dbReference>
<dbReference type="Pfam" id="PF03435">
    <property type="entry name" value="Sacchrp_dh_NADP"/>
    <property type="match status" value="1"/>
</dbReference>
<sequence>MNNGPRRCAVLGKPIAHSLSPVLHEAAYRALGLDCWSYGRIEMDEDGLGAFLDSLGDDWAGLSLTMPLKRTIQPYGTPSNLWARELGVANTAVFAGGATRLYNTDVYGIARAFAHAAATRGTYAATDRSAVVLGNGNTATSALAAYVMMGGVTHVTVTARHPDRNPGLAEVGARHGIDVTTVALDDARLPRLLADADLVVNTIPAHGADAVAGRLAEAGGAVHGMLLDVVYDPRPTELMKVWERLGGVALGGEEMLLYQAVAQVLLMTGLAADGDFDAVDARAVHGPLEQAMREALEEAL</sequence>
<organism evidence="5 6">
    <name type="scientific">Bifidobacterium choerinum</name>
    <dbReference type="NCBI Taxonomy" id="35760"/>
    <lineage>
        <taxon>Bacteria</taxon>
        <taxon>Bacillati</taxon>
        <taxon>Actinomycetota</taxon>
        <taxon>Actinomycetes</taxon>
        <taxon>Bifidobacteriales</taxon>
        <taxon>Bifidobacteriaceae</taxon>
        <taxon>Bifidobacterium</taxon>
    </lineage>
</organism>
<dbReference type="eggNOG" id="COG0169">
    <property type="taxonomic scope" value="Bacteria"/>
</dbReference>
<evidence type="ECO:0000256" key="1">
    <source>
        <dbReference type="ARBA" id="ARBA00004871"/>
    </source>
</evidence>
<feature type="domain" description="Saccharopine dehydrogenase NADP binding" evidence="3">
    <location>
        <begin position="131"/>
        <end position="219"/>
    </location>
</feature>
<dbReference type="PANTHER" id="PTHR21089:SF1">
    <property type="entry name" value="BIFUNCTIONAL 3-DEHYDROQUINATE DEHYDRATASE_SHIKIMATE DEHYDROGENASE, CHLOROPLASTIC"/>
    <property type="match status" value="1"/>
</dbReference>
<protein>
    <submittedName>
        <fullName evidence="5">Shikimate 5-dehydrogenase</fullName>
        <ecNumber evidence="5">1.1.1.25</ecNumber>
    </submittedName>
</protein>
<keyword evidence="5" id="KW-0560">Oxidoreductase</keyword>
<dbReference type="CDD" id="cd01065">
    <property type="entry name" value="NAD_bind_Shikimate_DH"/>
    <property type="match status" value="1"/>
</dbReference>
<dbReference type="SUPFAM" id="SSF51735">
    <property type="entry name" value="NAD(P)-binding Rossmann-fold domains"/>
    <property type="match status" value="1"/>
</dbReference>
<dbReference type="Pfam" id="PF08501">
    <property type="entry name" value="Shikimate_dh_N"/>
    <property type="match status" value="1"/>
</dbReference>
<dbReference type="EMBL" id="JGYU01000004">
    <property type="protein sequence ID" value="KFI57605.1"/>
    <property type="molecule type" value="Genomic_DNA"/>
</dbReference>
<evidence type="ECO:0000313" key="5">
    <source>
        <dbReference type="EMBL" id="KFI57605.1"/>
    </source>
</evidence>
<dbReference type="GO" id="GO:0050661">
    <property type="term" value="F:NADP binding"/>
    <property type="evidence" value="ECO:0007669"/>
    <property type="project" value="TreeGrafter"/>
</dbReference>
<dbReference type="Gene3D" id="3.40.50.720">
    <property type="entry name" value="NAD(P)-binding Rossmann-like Domain"/>
    <property type="match status" value="1"/>
</dbReference>
<dbReference type="GO" id="GO:0005829">
    <property type="term" value="C:cytosol"/>
    <property type="evidence" value="ECO:0007669"/>
    <property type="project" value="TreeGrafter"/>
</dbReference>
<dbReference type="PANTHER" id="PTHR21089">
    <property type="entry name" value="SHIKIMATE DEHYDROGENASE"/>
    <property type="match status" value="1"/>
</dbReference>
<dbReference type="NCBIfam" id="NF001311">
    <property type="entry name" value="PRK00258.1-3"/>
    <property type="match status" value="1"/>
</dbReference>
<dbReference type="GO" id="GO:0019632">
    <property type="term" value="P:shikimate metabolic process"/>
    <property type="evidence" value="ECO:0007669"/>
    <property type="project" value="TreeGrafter"/>
</dbReference>
<keyword evidence="6" id="KW-1185">Reference proteome</keyword>
<evidence type="ECO:0000259" key="4">
    <source>
        <dbReference type="Pfam" id="PF08501"/>
    </source>
</evidence>